<protein>
    <submittedName>
        <fullName evidence="1">Uncharacterized protein</fullName>
    </submittedName>
</protein>
<evidence type="ECO:0000313" key="1">
    <source>
        <dbReference type="EMBL" id="SVE24055.1"/>
    </source>
</evidence>
<accession>A0A383BXP7</accession>
<name>A0A383BXP7_9ZZZZ</name>
<reference evidence="1" key="1">
    <citation type="submission" date="2018-05" db="EMBL/GenBank/DDBJ databases">
        <authorList>
            <person name="Lanie J.A."/>
            <person name="Ng W.-L."/>
            <person name="Kazmierczak K.M."/>
            <person name="Andrzejewski T.M."/>
            <person name="Davidsen T.M."/>
            <person name="Wayne K.J."/>
            <person name="Tettelin H."/>
            <person name="Glass J.I."/>
            <person name="Rusch D."/>
            <person name="Podicherti R."/>
            <person name="Tsui H.-C.T."/>
            <person name="Winkler M.E."/>
        </authorList>
    </citation>
    <scope>NUCLEOTIDE SEQUENCE</scope>
</reference>
<organism evidence="1">
    <name type="scientific">marine metagenome</name>
    <dbReference type="NCBI Taxonomy" id="408172"/>
    <lineage>
        <taxon>unclassified sequences</taxon>
        <taxon>metagenomes</taxon>
        <taxon>ecological metagenomes</taxon>
    </lineage>
</organism>
<dbReference type="AlphaFoldDB" id="A0A383BXP7"/>
<sequence length="34" mass="3772">MFVLVHSYTLTSANNPELVFFKQLSDTDIAAADL</sequence>
<proteinExistence type="predicted"/>
<dbReference type="EMBL" id="UINC01203680">
    <property type="protein sequence ID" value="SVE24055.1"/>
    <property type="molecule type" value="Genomic_DNA"/>
</dbReference>
<gene>
    <name evidence="1" type="ORF">METZ01_LOCUS476909</name>
</gene>